<dbReference type="InterPro" id="IPR005111">
    <property type="entry name" value="MoeA_C_domain_IV"/>
</dbReference>
<comment type="function">
    <text evidence="2 13">Catalyzes the insertion of molybdate into adenylated molybdopterin with the concomitant release of AMP.</text>
</comment>
<dbReference type="InterPro" id="IPR036425">
    <property type="entry name" value="MoaB/Mog-like_dom_sf"/>
</dbReference>
<dbReference type="CDD" id="cd00887">
    <property type="entry name" value="MoeA"/>
    <property type="match status" value="1"/>
</dbReference>
<evidence type="ECO:0000256" key="7">
    <source>
        <dbReference type="ARBA" id="ARBA00022505"/>
    </source>
</evidence>
<dbReference type="PANTHER" id="PTHR10192:SF5">
    <property type="entry name" value="GEPHYRIN"/>
    <property type="match status" value="1"/>
</dbReference>
<comment type="similarity">
    <text evidence="4 13">Belongs to the MoeA family.</text>
</comment>
<dbReference type="Pfam" id="PF00994">
    <property type="entry name" value="MoCF_biosynth"/>
    <property type="match status" value="1"/>
</dbReference>
<dbReference type="InterPro" id="IPR008284">
    <property type="entry name" value="MoCF_biosynth_CS"/>
</dbReference>
<evidence type="ECO:0000256" key="13">
    <source>
        <dbReference type="RuleBase" id="RU365090"/>
    </source>
</evidence>
<keyword evidence="10 13" id="KW-0460">Magnesium</keyword>
<evidence type="ECO:0000256" key="3">
    <source>
        <dbReference type="ARBA" id="ARBA00005046"/>
    </source>
</evidence>
<dbReference type="AlphaFoldDB" id="A0A3E0U1N0"/>
<reference evidence="16" key="1">
    <citation type="submission" date="2018-08" db="EMBL/GenBank/DDBJ databases">
        <title>Thalassotalea euphylliae genome.</title>
        <authorList>
            <person name="Summers S."/>
            <person name="Rice S.A."/>
            <person name="Freckelton M.L."/>
            <person name="Nedved B.T."/>
            <person name="Hadfield M.G."/>
        </authorList>
    </citation>
    <scope>NUCLEOTIDE SEQUENCE [LARGE SCALE GENOMIC DNA]</scope>
    <source>
        <strain evidence="16">H3</strain>
    </source>
</reference>
<dbReference type="NCBIfam" id="NF045515">
    <property type="entry name" value="Glp_gephyrin"/>
    <property type="match status" value="1"/>
</dbReference>
<gene>
    <name evidence="15" type="ORF">DXX94_07180</name>
</gene>
<dbReference type="PANTHER" id="PTHR10192">
    <property type="entry name" value="MOLYBDOPTERIN BIOSYNTHESIS PROTEIN"/>
    <property type="match status" value="1"/>
</dbReference>
<evidence type="ECO:0000256" key="2">
    <source>
        <dbReference type="ARBA" id="ARBA00002901"/>
    </source>
</evidence>
<evidence type="ECO:0000256" key="8">
    <source>
        <dbReference type="ARBA" id="ARBA00022679"/>
    </source>
</evidence>
<dbReference type="Gene3D" id="2.40.340.10">
    <property type="entry name" value="MoeA, C-terminal, domain IV"/>
    <property type="match status" value="1"/>
</dbReference>
<dbReference type="PROSITE" id="PS01079">
    <property type="entry name" value="MOCF_BIOSYNTHESIS_2"/>
    <property type="match status" value="1"/>
</dbReference>
<accession>A0A3E0U1N0</accession>
<evidence type="ECO:0000256" key="11">
    <source>
        <dbReference type="ARBA" id="ARBA00023150"/>
    </source>
</evidence>
<comment type="catalytic activity">
    <reaction evidence="12">
        <text>adenylyl-molybdopterin + molybdate = Mo-molybdopterin + AMP + H(+)</text>
        <dbReference type="Rhea" id="RHEA:35047"/>
        <dbReference type="ChEBI" id="CHEBI:15378"/>
        <dbReference type="ChEBI" id="CHEBI:36264"/>
        <dbReference type="ChEBI" id="CHEBI:62727"/>
        <dbReference type="ChEBI" id="CHEBI:71302"/>
        <dbReference type="ChEBI" id="CHEBI:456215"/>
        <dbReference type="EC" id="2.10.1.1"/>
    </reaction>
</comment>
<dbReference type="Gene3D" id="2.170.190.11">
    <property type="entry name" value="Molybdopterin biosynthesis moea protein, domain 3"/>
    <property type="match status" value="1"/>
</dbReference>
<organism evidence="15 16">
    <name type="scientific">Thalassotalea euphylliae</name>
    <dbReference type="NCBI Taxonomy" id="1655234"/>
    <lineage>
        <taxon>Bacteria</taxon>
        <taxon>Pseudomonadati</taxon>
        <taxon>Pseudomonadota</taxon>
        <taxon>Gammaproteobacteria</taxon>
        <taxon>Alteromonadales</taxon>
        <taxon>Colwelliaceae</taxon>
        <taxon>Thalassotalea</taxon>
    </lineage>
</organism>
<dbReference type="SMART" id="SM00852">
    <property type="entry name" value="MoCF_biosynth"/>
    <property type="match status" value="1"/>
</dbReference>
<name>A0A3E0U1N0_9GAMM</name>
<evidence type="ECO:0000256" key="1">
    <source>
        <dbReference type="ARBA" id="ARBA00001946"/>
    </source>
</evidence>
<sequence length="411" mass="44053">MADCFSQSGLLPFEQAKTLILENVPTHNDSEEIPIEQAIGRVLASQMLSPVNVPPHDNSAMDGYAFAQASVEHTSRLRLVGKAFAGAPFKGQVGAGECVRIMTGAKLPLGCDTVEMQENVEAQDDQLVLQQATKHGQHVRATGEDIQQQQVLMNKGHQLTSADIGTLASIGIASVAVVKPLTIALIATGDELKQPGEVLTEGDIFESNRFFLSAMLTKLPVKVIDFGVIADDKEQLRAAFNQANQQADVVISSGGVSVGEADYTKLILEELGQVGFWKIAMKPGKPFAFGKLANSTFFGLPGNPVSALVTFYQLVVPALYQMMAAKMPPRVKLPAVTTSALRKAPGRMDFQRAVWQLNSEGQLEVTSTGSQGSGILTSIAKANCFILLPQDQGRVEQGGTVMIELFDELIS</sequence>
<evidence type="ECO:0000256" key="9">
    <source>
        <dbReference type="ARBA" id="ARBA00022723"/>
    </source>
</evidence>
<dbReference type="GO" id="GO:0006777">
    <property type="term" value="P:Mo-molybdopterin cofactor biosynthetic process"/>
    <property type="evidence" value="ECO:0007669"/>
    <property type="project" value="UniProtKB-UniRule"/>
</dbReference>
<dbReference type="InterPro" id="IPR038987">
    <property type="entry name" value="MoeA-like"/>
</dbReference>
<dbReference type="InterPro" id="IPR005110">
    <property type="entry name" value="MoeA_linker/N"/>
</dbReference>
<dbReference type="Gene3D" id="3.40.980.10">
    <property type="entry name" value="MoaB/Mog-like domain"/>
    <property type="match status" value="1"/>
</dbReference>
<comment type="caution">
    <text evidence="15">The sequence shown here is derived from an EMBL/GenBank/DDBJ whole genome shotgun (WGS) entry which is preliminary data.</text>
</comment>
<dbReference type="EMBL" id="QUOT01000001">
    <property type="protein sequence ID" value="REL30507.1"/>
    <property type="molecule type" value="Genomic_DNA"/>
</dbReference>
<dbReference type="EC" id="2.10.1.1" evidence="5 13"/>
<dbReference type="Proteomes" id="UP000256899">
    <property type="component" value="Unassembled WGS sequence"/>
</dbReference>
<dbReference type="InterPro" id="IPR036688">
    <property type="entry name" value="MoeA_C_domain_IV_sf"/>
</dbReference>
<dbReference type="FunFam" id="2.40.340.10:FF:000003">
    <property type="entry name" value="Molybdopterin molybdenumtransferase"/>
    <property type="match status" value="1"/>
</dbReference>
<keyword evidence="7 13" id="KW-0500">Molybdenum</keyword>
<dbReference type="UniPathway" id="UPA00344"/>
<dbReference type="GO" id="GO:0046872">
    <property type="term" value="F:metal ion binding"/>
    <property type="evidence" value="ECO:0007669"/>
    <property type="project" value="UniProtKB-UniRule"/>
</dbReference>
<dbReference type="Gene3D" id="3.90.105.10">
    <property type="entry name" value="Molybdopterin biosynthesis moea protein, domain 2"/>
    <property type="match status" value="1"/>
</dbReference>
<evidence type="ECO:0000256" key="10">
    <source>
        <dbReference type="ARBA" id="ARBA00022842"/>
    </source>
</evidence>
<dbReference type="Pfam" id="PF03453">
    <property type="entry name" value="MoeA_N"/>
    <property type="match status" value="1"/>
</dbReference>
<evidence type="ECO:0000256" key="12">
    <source>
        <dbReference type="ARBA" id="ARBA00047317"/>
    </source>
</evidence>
<dbReference type="InterPro" id="IPR036135">
    <property type="entry name" value="MoeA_linker/N_sf"/>
</dbReference>
<dbReference type="RefSeq" id="WP_116014824.1">
    <property type="nucleotide sequence ID" value="NZ_QUOT01000001.1"/>
</dbReference>
<keyword evidence="16" id="KW-1185">Reference proteome</keyword>
<evidence type="ECO:0000313" key="16">
    <source>
        <dbReference type="Proteomes" id="UP000256899"/>
    </source>
</evidence>
<dbReference type="SUPFAM" id="SSF63882">
    <property type="entry name" value="MoeA N-terminal region -like"/>
    <property type="match status" value="1"/>
</dbReference>
<protein>
    <recommendedName>
        <fullName evidence="6 13">Molybdopterin molybdenumtransferase</fullName>
        <ecNumber evidence="5 13">2.10.1.1</ecNumber>
    </recommendedName>
</protein>
<keyword evidence="8 13" id="KW-0808">Transferase</keyword>
<proteinExistence type="inferred from homology"/>
<dbReference type="FunFam" id="3.40.980.10:FF:000004">
    <property type="entry name" value="Molybdopterin molybdenumtransferase"/>
    <property type="match status" value="1"/>
</dbReference>
<dbReference type="Pfam" id="PF03454">
    <property type="entry name" value="MoeA_C"/>
    <property type="match status" value="1"/>
</dbReference>
<evidence type="ECO:0000256" key="6">
    <source>
        <dbReference type="ARBA" id="ARBA00021108"/>
    </source>
</evidence>
<feature type="domain" description="MoaB/Mog" evidence="14">
    <location>
        <begin position="184"/>
        <end position="321"/>
    </location>
</feature>
<dbReference type="NCBIfam" id="NF007960">
    <property type="entry name" value="PRK10680.1"/>
    <property type="match status" value="1"/>
</dbReference>
<dbReference type="SUPFAM" id="SSF63867">
    <property type="entry name" value="MoeA C-terminal domain-like"/>
    <property type="match status" value="1"/>
</dbReference>
<dbReference type="SUPFAM" id="SSF53218">
    <property type="entry name" value="Molybdenum cofactor biosynthesis proteins"/>
    <property type="match status" value="1"/>
</dbReference>
<comment type="pathway">
    <text evidence="3 13">Cofactor biosynthesis; molybdopterin biosynthesis.</text>
</comment>
<dbReference type="InterPro" id="IPR001453">
    <property type="entry name" value="MoaB/Mog_dom"/>
</dbReference>
<evidence type="ECO:0000313" key="15">
    <source>
        <dbReference type="EMBL" id="REL30507.1"/>
    </source>
</evidence>
<dbReference type="GO" id="GO:0061599">
    <property type="term" value="F:molybdopterin molybdotransferase activity"/>
    <property type="evidence" value="ECO:0007669"/>
    <property type="project" value="UniProtKB-UniRule"/>
</dbReference>
<dbReference type="GO" id="GO:0005829">
    <property type="term" value="C:cytosol"/>
    <property type="evidence" value="ECO:0007669"/>
    <property type="project" value="TreeGrafter"/>
</dbReference>
<evidence type="ECO:0000256" key="4">
    <source>
        <dbReference type="ARBA" id="ARBA00010763"/>
    </source>
</evidence>
<keyword evidence="9 13" id="KW-0479">Metal-binding</keyword>
<evidence type="ECO:0000256" key="5">
    <source>
        <dbReference type="ARBA" id="ARBA00013269"/>
    </source>
</evidence>
<dbReference type="NCBIfam" id="TIGR00177">
    <property type="entry name" value="molyb_syn"/>
    <property type="match status" value="1"/>
</dbReference>
<keyword evidence="11 13" id="KW-0501">Molybdenum cofactor biosynthesis</keyword>
<evidence type="ECO:0000259" key="14">
    <source>
        <dbReference type="SMART" id="SM00852"/>
    </source>
</evidence>
<comment type="cofactor">
    <cofactor evidence="1 13">
        <name>Mg(2+)</name>
        <dbReference type="ChEBI" id="CHEBI:18420"/>
    </cofactor>
</comment>